<reference evidence="3" key="1">
    <citation type="journal article" date="2019" name="Int. J. Syst. Evol. Microbiol.">
        <title>The Global Catalogue of Microorganisms (GCM) 10K type strain sequencing project: providing services to taxonomists for standard genome sequencing and annotation.</title>
        <authorList>
            <consortium name="The Broad Institute Genomics Platform"/>
            <consortium name="The Broad Institute Genome Sequencing Center for Infectious Disease"/>
            <person name="Wu L."/>
            <person name="Ma J."/>
        </authorList>
    </citation>
    <scope>NUCLEOTIDE SEQUENCE [LARGE SCALE GENOMIC DNA]</scope>
    <source>
        <strain evidence="3">CGMCC 1.12125</strain>
    </source>
</reference>
<feature type="domain" description="Apea-like HEPN" evidence="1">
    <location>
        <begin position="265"/>
        <end position="412"/>
    </location>
</feature>
<dbReference type="Proteomes" id="UP001595965">
    <property type="component" value="Unassembled WGS sequence"/>
</dbReference>
<proteinExistence type="predicted"/>
<accession>A0ABV8XW59</accession>
<gene>
    <name evidence="2" type="ORF">ACFO0K_08710</name>
</gene>
<protein>
    <submittedName>
        <fullName evidence="2">HEPN domain-containing protein</fullName>
    </submittedName>
</protein>
<dbReference type="InterPro" id="IPR041229">
    <property type="entry name" value="HEPN_Apea"/>
</dbReference>
<name>A0ABV8XW59_9MICC</name>
<dbReference type="EMBL" id="JBHSEN010000001">
    <property type="protein sequence ID" value="MFC4429760.1"/>
    <property type="molecule type" value="Genomic_DNA"/>
</dbReference>
<keyword evidence="3" id="KW-1185">Reference proteome</keyword>
<dbReference type="RefSeq" id="WP_344227818.1">
    <property type="nucleotide sequence ID" value="NZ_BAAALH010000002.1"/>
</dbReference>
<comment type="caution">
    <text evidence="2">The sequence shown here is derived from an EMBL/GenBank/DDBJ whole genome shotgun (WGS) entry which is preliminary data.</text>
</comment>
<sequence>MDLVDVSITYWSAEHGRINAGSATVGVPSGSQGFGWNFGGDPRDEEQAANQSVVPTYTRVTAQVGALDAVAGASPFSGWTFPKDSEARHLAGEWTVSGNPESSQEWRDDDVTVLLEYVAGVSIGNPYAFRFVVSPVVRIESREALSVREWVDRWIVPLRRIASIATGDAQPLTYLAVHPTSGDVRGTRKHRGRQVYGSGITQKPYQSDQTSVRKASTSVHIAVDGLSLLDMIRRWQKLEDDHHPLIETYGAMLSATDEHPRSRFLLLIQALEGLHGHETAAAYAERKERHTEERKALIEALKGADTLDSRQLKFVKRNLAKQPLRGLDEALRHLLGRLPVDLTPRLSDCNLLAEYLSEAQGPEIQRVAYALSRVRNDLAHGNKGFDAYDLNEAVRVLERIVRAQALRLLGCPDSVLERVCDLDR</sequence>
<evidence type="ECO:0000313" key="3">
    <source>
        <dbReference type="Proteomes" id="UP001595965"/>
    </source>
</evidence>
<organism evidence="2 3">
    <name type="scientific">Citricoccus alkalitolerans</name>
    <dbReference type="NCBI Taxonomy" id="246603"/>
    <lineage>
        <taxon>Bacteria</taxon>
        <taxon>Bacillati</taxon>
        <taxon>Actinomycetota</taxon>
        <taxon>Actinomycetes</taxon>
        <taxon>Micrococcales</taxon>
        <taxon>Micrococcaceae</taxon>
        <taxon>Citricoccus</taxon>
    </lineage>
</organism>
<evidence type="ECO:0000259" key="1">
    <source>
        <dbReference type="Pfam" id="PF18739"/>
    </source>
</evidence>
<evidence type="ECO:0000313" key="2">
    <source>
        <dbReference type="EMBL" id="MFC4429760.1"/>
    </source>
</evidence>
<dbReference type="Pfam" id="PF18739">
    <property type="entry name" value="HEPN_Apea"/>
    <property type="match status" value="1"/>
</dbReference>